<feature type="non-terminal residue" evidence="9">
    <location>
        <position position="1"/>
    </location>
</feature>
<gene>
    <name evidence="9" type="ORF">SAMN02745131_04236</name>
</gene>
<feature type="non-terminal residue" evidence="9">
    <location>
        <position position="428"/>
    </location>
</feature>
<evidence type="ECO:0000259" key="7">
    <source>
        <dbReference type="PROSITE" id="PS50093"/>
    </source>
</evidence>
<dbReference type="GO" id="GO:0016020">
    <property type="term" value="C:membrane"/>
    <property type="evidence" value="ECO:0007669"/>
    <property type="project" value="UniProtKB-SubCell"/>
</dbReference>
<dbReference type="GO" id="GO:0030246">
    <property type="term" value="F:carbohydrate binding"/>
    <property type="evidence" value="ECO:0007669"/>
    <property type="project" value="InterPro"/>
</dbReference>
<dbReference type="CDD" id="cd00146">
    <property type="entry name" value="PKD"/>
    <property type="match status" value="1"/>
</dbReference>
<keyword evidence="5" id="KW-0472">Membrane</keyword>
<dbReference type="InterPro" id="IPR008979">
    <property type="entry name" value="Galactose-bd-like_sf"/>
</dbReference>
<reference evidence="9 10" key="1">
    <citation type="submission" date="2016-11" db="EMBL/GenBank/DDBJ databases">
        <authorList>
            <person name="Jaros S."/>
            <person name="Januszkiewicz K."/>
            <person name="Wedrychowicz H."/>
        </authorList>
    </citation>
    <scope>NUCLEOTIDE SEQUENCE [LARGE SCALE GENOMIC DNA]</scope>
    <source>
        <strain evidence="9 10">DSM 18119</strain>
    </source>
</reference>
<dbReference type="InterPro" id="IPR035986">
    <property type="entry name" value="PKD_dom_sf"/>
</dbReference>
<dbReference type="PANTHER" id="PTHR46182">
    <property type="entry name" value="FI19480P1"/>
    <property type="match status" value="1"/>
</dbReference>
<dbReference type="InterPro" id="IPR005084">
    <property type="entry name" value="CBM6"/>
</dbReference>
<dbReference type="SUPFAM" id="SSF53474">
    <property type="entry name" value="alpha/beta-Hydrolases"/>
    <property type="match status" value="1"/>
</dbReference>
<dbReference type="Gene3D" id="3.40.50.1820">
    <property type="entry name" value="alpha/beta hydrolase"/>
    <property type="match status" value="1"/>
</dbReference>
<dbReference type="Pfam" id="PF03422">
    <property type="entry name" value="CBM_6"/>
    <property type="match status" value="1"/>
</dbReference>
<proteinExistence type="predicted"/>
<keyword evidence="3" id="KW-0732">Signal</keyword>
<dbReference type="CDD" id="cd04080">
    <property type="entry name" value="CBM6_cellulase-like"/>
    <property type="match status" value="1"/>
</dbReference>
<dbReference type="PANTHER" id="PTHR46182:SF2">
    <property type="entry name" value="FI19480P1"/>
    <property type="match status" value="1"/>
</dbReference>
<dbReference type="PROSITE" id="PS50093">
    <property type="entry name" value="PKD"/>
    <property type="match status" value="1"/>
</dbReference>
<keyword evidence="2" id="KW-0812">Transmembrane</keyword>
<dbReference type="SUPFAM" id="SSF49785">
    <property type="entry name" value="Galactose-binding domain-like"/>
    <property type="match status" value="1"/>
</dbReference>
<dbReference type="InterPro" id="IPR006584">
    <property type="entry name" value="Cellulose-bd_IV"/>
</dbReference>
<protein>
    <submittedName>
        <fullName evidence="9">PKD domain-containing protein</fullName>
    </submittedName>
</protein>
<evidence type="ECO:0000313" key="10">
    <source>
        <dbReference type="Proteomes" id="UP000184048"/>
    </source>
</evidence>
<dbReference type="Gene3D" id="2.60.120.260">
    <property type="entry name" value="Galactose-binding domain-like"/>
    <property type="match status" value="1"/>
</dbReference>
<sequence>PMSWSQSSYTDPTFINKIKYTPNWVFQGSDDTNPYPSTTYSVRDAMVAAGANFKLTVYQGVGHGTWWNAWGEPDFWPFINRAYSSNPWQLGGVKPFWPGTAINITLGLPAGFSAYEWRKDGVLISGATSNTITVTAGGTYDARVQRNGLWSDWSHVPAIISPGRYEAENYTTMSGVQIEGCSDVGSGQDVGWISQGDWMEYTINPTSAGTYTMRFRVATPGSGGKIAVKKGDGTVVATVDVPNTGGWQTWQTVSIPITLAAGSQTIHLESAATNGWNINWIEFANGGTGNQAPTVNAGAPQTITLPTNSVTLNGTASDPDGSIASYSWTKISGGAATITSPSNPSTTVTGLVEGSYVFRLTVTDNLGASSSGDVAVTVQTATSANQPPTANAGADQSITQPASSVTLTGSGTDADGTIASYSWTKLSG</sequence>
<dbReference type="InterPro" id="IPR029865">
    <property type="entry name" value="KIAA0319-like"/>
</dbReference>
<feature type="domain" description="PKD" evidence="7">
    <location>
        <begin position="292"/>
        <end position="383"/>
    </location>
</feature>
<organism evidence="9 10">
    <name type="scientific">Flavisolibacter ginsengisoli DSM 18119</name>
    <dbReference type="NCBI Taxonomy" id="1121884"/>
    <lineage>
        <taxon>Bacteria</taxon>
        <taxon>Pseudomonadati</taxon>
        <taxon>Bacteroidota</taxon>
        <taxon>Chitinophagia</taxon>
        <taxon>Chitinophagales</taxon>
        <taxon>Chitinophagaceae</taxon>
        <taxon>Flavisolibacter</taxon>
    </lineage>
</organism>
<evidence type="ECO:0000259" key="8">
    <source>
        <dbReference type="PROSITE" id="PS51175"/>
    </source>
</evidence>
<evidence type="ECO:0000256" key="4">
    <source>
        <dbReference type="ARBA" id="ARBA00022989"/>
    </source>
</evidence>
<dbReference type="Gene3D" id="2.60.40.10">
    <property type="entry name" value="Immunoglobulins"/>
    <property type="match status" value="2"/>
</dbReference>
<dbReference type="SMART" id="SM00089">
    <property type="entry name" value="PKD"/>
    <property type="match status" value="1"/>
</dbReference>
<evidence type="ECO:0000313" key="9">
    <source>
        <dbReference type="EMBL" id="SHG08081.1"/>
    </source>
</evidence>
<dbReference type="GO" id="GO:0031410">
    <property type="term" value="C:cytoplasmic vesicle"/>
    <property type="evidence" value="ECO:0007669"/>
    <property type="project" value="TreeGrafter"/>
</dbReference>
<comment type="subcellular location">
    <subcellularLocation>
        <location evidence="1">Membrane</location>
    </subcellularLocation>
</comment>
<dbReference type="SUPFAM" id="SSF49299">
    <property type="entry name" value="PKD domain"/>
    <property type="match status" value="1"/>
</dbReference>
<dbReference type="InterPro" id="IPR000601">
    <property type="entry name" value="PKD_dom"/>
</dbReference>
<keyword evidence="6" id="KW-0325">Glycoprotein</keyword>
<evidence type="ECO:0000256" key="2">
    <source>
        <dbReference type="ARBA" id="ARBA00022692"/>
    </source>
</evidence>
<dbReference type="AlphaFoldDB" id="A0A1M5GWI1"/>
<evidence type="ECO:0000256" key="3">
    <source>
        <dbReference type="ARBA" id="ARBA00022729"/>
    </source>
</evidence>
<feature type="domain" description="CBM6" evidence="8">
    <location>
        <begin position="163"/>
        <end position="284"/>
    </location>
</feature>
<accession>A0A1M5GWI1</accession>
<dbReference type="FunFam" id="2.60.40.10:FF:000061">
    <property type="entry name" value="Dyslexia-associated protein KIAA0319 homolog"/>
    <property type="match status" value="1"/>
</dbReference>
<evidence type="ECO:0000256" key="6">
    <source>
        <dbReference type="ARBA" id="ARBA00023180"/>
    </source>
</evidence>
<dbReference type="PROSITE" id="PS51175">
    <property type="entry name" value="CBM6"/>
    <property type="match status" value="1"/>
</dbReference>
<dbReference type="InterPro" id="IPR029058">
    <property type="entry name" value="AB_hydrolase_fold"/>
</dbReference>
<keyword evidence="4" id="KW-1133">Transmembrane helix</keyword>
<name>A0A1M5GWI1_9BACT</name>
<dbReference type="InterPro" id="IPR013783">
    <property type="entry name" value="Ig-like_fold"/>
</dbReference>
<dbReference type="Proteomes" id="UP000184048">
    <property type="component" value="Unassembled WGS sequence"/>
</dbReference>
<dbReference type="STRING" id="1121884.SAMN02745131_04236"/>
<dbReference type="InterPro" id="IPR022409">
    <property type="entry name" value="PKD/Chitinase_dom"/>
</dbReference>
<evidence type="ECO:0000256" key="5">
    <source>
        <dbReference type="ARBA" id="ARBA00023136"/>
    </source>
</evidence>
<evidence type="ECO:0000256" key="1">
    <source>
        <dbReference type="ARBA" id="ARBA00004370"/>
    </source>
</evidence>
<dbReference type="Pfam" id="PF22352">
    <property type="entry name" value="K319L-like_PKD"/>
    <property type="match status" value="2"/>
</dbReference>
<dbReference type="SMART" id="SM00606">
    <property type="entry name" value="CBD_IV"/>
    <property type="match status" value="1"/>
</dbReference>
<dbReference type="EMBL" id="FQUU01000053">
    <property type="protein sequence ID" value="SHG08081.1"/>
    <property type="molecule type" value="Genomic_DNA"/>
</dbReference>
<keyword evidence="10" id="KW-1185">Reference proteome</keyword>